<keyword evidence="3" id="KW-1185">Reference proteome</keyword>
<gene>
    <name evidence="2" type="ORF">FOL47_004274</name>
</gene>
<protein>
    <submittedName>
        <fullName evidence="2">Uncharacterized protein</fullName>
    </submittedName>
</protein>
<reference evidence="2 3" key="1">
    <citation type="submission" date="2020-04" db="EMBL/GenBank/DDBJ databases">
        <title>Perkinsus chesapeaki whole genome sequence.</title>
        <authorList>
            <person name="Bogema D.R."/>
        </authorList>
    </citation>
    <scope>NUCLEOTIDE SEQUENCE [LARGE SCALE GENOMIC DNA]</scope>
    <source>
        <strain evidence="2">ATCC PRA-425</strain>
    </source>
</reference>
<feature type="compositionally biased region" description="Basic and acidic residues" evidence="1">
    <location>
        <begin position="228"/>
        <end position="239"/>
    </location>
</feature>
<proteinExistence type="predicted"/>
<comment type="caution">
    <text evidence="2">The sequence shown here is derived from an EMBL/GenBank/DDBJ whole genome shotgun (WGS) entry which is preliminary data.</text>
</comment>
<accession>A0A7J6M3R0</accession>
<dbReference type="AlphaFoldDB" id="A0A7J6M3R0"/>
<name>A0A7J6M3R0_PERCH</name>
<evidence type="ECO:0000313" key="2">
    <source>
        <dbReference type="EMBL" id="KAF4666115.1"/>
    </source>
</evidence>
<feature type="compositionally biased region" description="Low complexity" evidence="1">
    <location>
        <begin position="186"/>
        <end position="196"/>
    </location>
</feature>
<evidence type="ECO:0000256" key="1">
    <source>
        <dbReference type="SAM" id="MobiDB-lite"/>
    </source>
</evidence>
<organism evidence="2 3">
    <name type="scientific">Perkinsus chesapeaki</name>
    <name type="common">Clam parasite</name>
    <name type="synonym">Perkinsus andrewsi</name>
    <dbReference type="NCBI Taxonomy" id="330153"/>
    <lineage>
        <taxon>Eukaryota</taxon>
        <taxon>Sar</taxon>
        <taxon>Alveolata</taxon>
        <taxon>Perkinsozoa</taxon>
        <taxon>Perkinsea</taxon>
        <taxon>Perkinsida</taxon>
        <taxon>Perkinsidae</taxon>
        <taxon>Perkinsus</taxon>
    </lineage>
</organism>
<feature type="region of interest" description="Disordered" evidence="1">
    <location>
        <begin position="134"/>
        <end position="245"/>
    </location>
</feature>
<evidence type="ECO:0000313" key="3">
    <source>
        <dbReference type="Proteomes" id="UP000591131"/>
    </source>
</evidence>
<sequence>MLRGITKEDSVAEASRHEAHVMLAESACDFSAAGVRQESLGVIGEDTPLGNSADVEEIRDLHKPECEPLTDSPEKIETSMELVDLEASKEESSGSSAEVTSESKVEINFNWSERFLLLQSGVGQSTVYEGLLASSGSSGITTKSKAFNSLNAGDWSPVDEDDKSDVTPNRPAFMALEGRERFKAPSSSDSDSVTSSPRLGSPTHRQAFDRALLASPTPPRRPSSDLTEIQRNDANDSVRSDATPL</sequence>
<dbReference type="EMBL" id="JAAPAO010000243">
    <property type="protein sequence ID" value="KAF4666115.1"/>
    <property type="molecule type" value="Genomic_DNA"/>
</dbReference>
<feature type="compositionally biased region" description="Low complexity" evidence="1">
    <location>
        <begin position="134"/>
        <end position="146"/>
    </location>
</feature>
<dbReference type="Proteomes" id="UP000591131">
    <property type="component" value="Unassembled WGS sequence"/>
</dbReference>